<evidence type="ECO:0000259" key="3">
    <source>
        <dbReference type="Pfam" id="PF02668"/>
    </source>
</evidence>
<dbReference type="PANTHER" id="PTHR10696:SF21">
    <property type="entry name" value="TAUD_TFDA-LIKE DOMAIN-CONTAINING PROTEIN"/>
    <property type="match status" value="1"/>
</dbReference>
<feature type="domain" description="TauD/TfdA-like" evidence="3">
    <location>
        <begin position="60"/>
        <end position="363"/>
    </location>
</feature>
<dbReference type="Proteomes" id="UP000307510">
    <property type="component" value="Unassembled WGS sequence"/>
</dbReference>
<sequence>MSSKTKKLERTMNAPAQVAATAVRDYTQPAAHPDLGSEVCVHLHPEGVPLFIEPVSERLKTDFAAFKAWFVEHEQAIEALLHKFGALRLRGFPVNGSEDFAQMMAHYPSADMGYTGGGTPRAALAGKVFEATRFPKNIRLPLHQEMSYLKHWPLKVGFYCHQPSEVGGATDIGLISRLESLLEPSFLERIRRHGLIYKRNFRDKYVESDDLLHPDLVSLHRPWQEAFFTEDRAEAQAACEKMGLEWRWLDDGSLETRYRSSGFVNHPVLGTQHMFNQANTMNTIDSGVNSINWPAYTERYTHRPKPTECTFGDDTSMTHDEVMMYRQAGHQATVIVPWQKGEVMLIDNILVLHGRSPYEGERNIQVQLFGSGSHG</sequence>
<name>A0A5R8ZTG6_PSENT</name>
<dbReference type="Gene3D" id="3.60.130.10">
    <property type="entry name" value="Clavaminate synthase-like"/>
    <property type="match status" value="1"/>
</dbReference>
<proteinExistence type="predicted"/>
<accession>A0A5R8ZTG6</accession>
<keyword evidence="2" id="KW-0560">Oxidoreductase</keyword>
<evidence type="ECO:0000313" key="4">
    <source>
        <dbReference type="EMBL" id="TLP68666.1"/>
    </source>
</evidence>
<dbReference type="Pfam" id="PF02668">
    <property type="entry name" value="TauD"/>
    <property type="match status" value="1"/>
</dbReference>
<evidence type="ECO:0000313" key="5">
    <source>
        <dbReference type="Proteomes" id="UP000307510"/>
    </source>
</evidence>
<comment type="cofactor">
    <cofactor evidence="1">
        <name>Fe(2+)</name>
        <dbReference type="ChEBI" id="CHEBI:29033"/>
    </cofactor>
</comment>
<organism evidence="4 5">
    <name type="scientific">Pseudomonas nitroreducens</name>
    <dbReference type="NCBI Taxonomy" id="46680"/>
    <lineage>
        <taxon>Bacteria</taxon>
        <taxon>Pseudomonadati</taxon>
        <taxon>Pseudomonadota</taxon>
        <taxon>Gammaproteobacteria</taxon>
        <taxon>Pseudomonadales</taxon>
        <taxon>Pseudomonadaceae</taxon>
        <taxon>Pseudomonas</taxon>
    </lineage>
</organism>
<reference evidence="4 5" key="1">
    <citation type="submission" date="2019-05" db="EMBL/GenBank/DDBJ databases">
        <authorList>
            <person name="Moore K."/>
            <person name="O'Neill P."/>
            <person name="Farbos A."/>
            <person name="Studholme D.J."/>
        </authorList>
    </citation>
    <scope>NUCLEOTIDE SEQUENCE [LARGE SCALE GENOMIC DNA]</scope>
    <source>
        <strain evidence="4 5">DSM 9128</strain>
    </source>
</reference>
<comment type="caution">
    <text evidence="4">The sequence shown here is derived from an EMBL/GenBank/DDBJ whole genome shotgun (WGS) entry which is preliminary data.</text>
</comment>
<reference evidence="5" key="2">
    <citation type="submission" date="2019-06" db="EMBL/GenBank/DDBJ databases">
        <title>AzeR, a transcriptional regulator that responds to azelaic acid in Pseudomonas nitroreducens.</title>
        <authorList>
            <person name="Bez C."/>
            <person name="Javvadi S.G."/>
            <person name="Bertani I."/>
            <person name="Devescovi G."/>
            <person name="Studholme D.J."/>
            <person name="Geller A."/>
            <person name="Levy A."/>
            <person name="Venturi V."/>
        </authorList>
    </citation>
    <scope>NUCLEOTIDE SEQUENCE [LARGE SCALE GENOMIC DNA]</scope>
    <source>
        <strain evidence="5">DSM 9128</strain>
    </source>
</reference>
<gene>
    <name evidence="4" type="ORF">FEA48_29935</name>
</gene>
<dbReference type="EMBL" id="VASG01000012">
    <property type="protein sequence ID" value="TLP68666.1"/>
    <property type="molecule type" value="Genomic_DNA"/>
</dbReference>
<dbReference type="PANTHER" id="PTHR10696">
    <property type="entry name" value="GAMMA-BUTYROBETAINE HYDROXYLASE-RELATED"/>
    <property type="match status" value="1"/>
</dbReference>
<evidence type="ECO:0000256" key="1">
    <source>
        <dbReference type="ARBA" id="ARBA00001954"/>
    </source>
</evidence>
<dbReference type="GO" id="GO:0016706">
    <property type="term" value="F:2-oxoglutarate-dependent dioxygenase activity"/>
    <property type="evidence" value="ECO:0007669"/>
    <property type="project" value="UniProtKB-ARBA"/>
</dbReference>
<protein>
    <recommendedName>
        <fullName evidence="3">TauD/TfdA-like domain-containing protein</fullName>
    </recommendedName>
</protein>
<dbReference type="SUPFAM" id="SSF51197">
    <property type="entry name" value="Clavaminate synthase-like"/>
    <property type="match status" value="1"/>
</dbReference>
<dbReference type="RefSeq" id="WP_138217038.1">
    <property type="nucleotide sequence ID" value="NZ_VASG01000012.1"/>
</dbReference>
<dbReference type="InterPro" id="IPR050411">
    <property type="entry name" value="AlphaKG_dependent_hydroxylases"/>
</dbReference>
<dbReference type="InterPro" id="IPR003819">
    <property type="entry name" value="TauD/TfdA-like"/>
</dbReference>
<dbReference type="AlphaFoldDB" id="A0A5R8ZTG6"/>
<evidence type="ECO:0000256" key="2">
    <source>
        <dbReference type="ARBA" id="ARBA00023002"/>
    </source>
</evidence>
<dbReference type="InterPro" id="IPR042098">
    <property type="entry name" value="TauD-like_sf"/>
</dbReference>